<dbReference type="AlphaFoldDB" id="A0A812DJD3"/>
<evidence type="ECO:0000256" key="1">
    <source>
        <dbReference type="SAM" id="Phobius"/>
    </source>
</evidence>
<feature type="transmembrane region" description="Helical" evidence="1">
    <location>
        <begin position="12"/>
        <end position="32"/>
    </location>
</feature>
<accession>A0A812DJD3</accession>
<keyword evidence="3" id="KW-1185">Reference proteome</keyword>
<dbReference type="EMBL" id="CAHIKZ030003916">
    <property type="protein sequence ID" value="CAE1305360.1"/>
    <property type="molecule type" value="Genomic_DNA"/>
</dbReference>
<dbReference type="Proteomes" id="UP000597762">
    <property type="component" value="Unassembled WGS sequence"/>
</dbReference>
<gene>
    <name evidence="2" type="ORF">SPHA_57811</name>
</gene>
<comment type="caution">
    <text evidence="2">The sequence shown here is derived from an EMBL/GenBank/DDBJ whole genome shotgun (WGS) entry which is preliminary data.</text>
</comment>
<protein>
    <submittedName>
        <fullName evidence="2">Uncharacterized protein</fullName>
    </submittedName>
</protein>
<reference evidence="2" key="1">
    <citation type="submission" date="2021-01" db="EMBL/GenBank/DDBJ databases">
        <authorList>
            <person name="Li R."/>
            <person name="Bekaert M."/>
        </authorList>
    </citation>
    <scope>NUCLEOTIDE SEQUENCE</scope>
    <source>
        <strain evidence="2">Farmed</strain>
    </source>
</reference>
<evidence type="ECO:0000313" key="3">
    <source>
        <dbReference type="Proteomes" id="UP000597762"/>
    </source>
</evidence>
<keyword evidence="1" id="KW-0472">Membrane</keyword>
<proteinExistence type="predicted"/>
<evidence type="ECO:0000313" key="2">
    <source>
        <dbReference type="EMBL" id="CAE1305360.1"/>
    </source>
</evidence>
<keyword evidence="1" id="KW-0812">Transmembrane</keyword>
<name>A0A812DJD3_ACAPH</name>
<sequence>MFFFYTYIRGIMRPYLVFVYDLLTILWCRSLLRNDFCYIISSATHPSHHSPGLPQHRPTHRRCTAFCLLNAPAKPLTRSFSYFSHFFLFILASSFSRQTPLPIPFIFILSFSSLAFYSFFPFIVHFLLLFLFLLTAIFYFSSFLYYKKRTSLGCLPLFHFAPCVFSFRQPLFRFPVFAAIVL</sequence>
<feature type="transmembrane region" description="Helical" evidence="1">
    <location>
        <begin position="126"/>
        <end position="146"/>
    </location>
</feature>
<keyword evidence="1" id="KW-1133">Transmembrane helix</keyword>
<organism evidence="2 3">
    <name type="scientific">Acanthosepion pharaonis</name>
    <name type="common">Pharaoh cuttlefish</name>
    <name type="synonym">Sepia pharaonis</name>
    <dbReference type="NCBI Taxonomy" id="158019"/>
    <lineage>
        <taxon>Eukaryota</taxon>
        <taxon>Metazoa</taxon>
        <taxon>Spiralia</taxon>
        <taxon>Lophotrochozoa</taxon>
        <taxon>Mollusca</taxon>
        <taxon>Cephalopoda</taxon>
        <taxon>Coleoidea</taxon>
        <taxon>Decapodiformes</taxon>
        <taxon>Sepiida</taxon>
        <taxon>Sepiina</taxon>
        <taxon>Sepiidae</taxon>
        <taxon>Acanthosepion</taxon>
    </lineage>
</organism>